<accession>A0ABN9U6M9</accession>
<proteinExistence type="predicted"/>
<name>A0ABN9U6M9_9DINO</name>
<keyword evidence="2" id="KW-1185">Reference proteome</keyword>
<dbReference type="Proteomes" id="UP001189429">
    <property type="component" value="Unassembled WGS sequence"/>
</dbReference>
<gene>
    <name evidence="1" type="ORF">PCOR1329_LOCUS45347</name>
</gene>
<organism evidence="1 2">
    <name type="scientific">Prorocentrum cordatum</name>
    <dbReference type="NCBI Taxonomy" id="2364126"/>
    <lineage>
        <taxon>Eukaryota</taxon>
        <taxon>Sar</taxon>
        <taxon>Alveolata</taxon>
        <taxon>Dinophyceae</taxon>
        <taxon>Prorocentrales</taxon>
        <taxon>Prorocentraceae</taxon>
        <taxon>Prorocentrum</taxon>
    </lineage>
</organism>
<sequence length="110" mass="12065">MLIAARRERCARSLPWQALSHPQKAPGAAEALLRAAGALEWWPSTGSGHREGQADFLRVHRVPFLPAALGIGKTPSQTPAVLGDHAQQAYVYFALSSVWPRRRRATRLCA</sequence>
<comment type="caution">
    <text evidence="1">The sequence shown here is derived from an EMBL/GenBank/DDBJ whole genome shotgun (WGS) entry which is preliminary data.</text>
</comment>
<reference evidence="1" key="1">
    <citation type="submission" date="2023-10" db="EMBL/GenBank/DDBJ databases">
        <authorList>
            <person name="Chen Y."/>
            <person name="Shah S."/>
            <person name="Dougan E. K."/>
            <person name="Thang M."/>
            <person name="Chan C."/>
        </authorList>
    </citation>
    <scope>NUCLEOTIDE SEQUENCE [LARGE SCALE GENOMIC DNA]</scope>
</reference>
<evidence type="ECO:0000313" key="2">
    <source>
        <dbReference type="Proteomes" id="UP001189429"/>
    </source>
</evidence>
<dbReference type="EMBL" id="CAUYUJ010015452">
    <property type="protein sequence ID" value="CAK0854117.1"/>
    <property type="molecule type" value="Genomic_DNA"/>
</dbReference>
<evidence type="ECO:0000313" key="1">
    <source>
        <dbReference type="EMBL" id="CAK0854117.1"/>
    </source>
</evidence>
<protein>
    <submittedName>
        <fullName evidence="1">Uncharacterized protein</fullName>
    </submittedName>
</protein>